<dbReference type="Proteomes" id="UP000887572">
    <property type="component" value="Unplaced"/>
</dbReference>
<evidence type="ECO:0000313" key="2">
    <source>
        <dbReference type="WBParaSite" id="Gr19_v10_g1644.t1"/>
    </source>
</evidence>
<dbReference type="WBParaSite" id="Gr19_v10_g1644.t1">
    <property type="protein sequence ID" value="Gr19_v10_g1644.t1"/>
    <property type="gene ID" value="Gr19_v10_g1644"/>
</dbReference>
<protein>
    <submittedName>
        <fullName evidence="2">Uncharacterized protein</fullName>
    </submittedName>
</protein>
<sequence length="126" mass="13193">MCSGRIVQAVTAAAAAAGDGLKASTTFDGEGIGAAGADEQHSNMPMPGNIFSVDWLNDGLDDELFRPSPTTSSPPPRGTLCFLFLIFRQFDEWAGGKESSVVIIIQSSGRNLRGVSAAPFMDKGRG</sequence>
<proteinExistence type="predicted"/>
<dbReference type="AlphaFoldDB" id="A0A914HF93"/>
<evidence type="ECO:0000313" key="1">
    <source>
        <dbReference type="Proteomes" id="UP000887572"/>
    </source>
</evidence>
<accession>A0A914HF93</accession>
<keyword evidence="1" id="KW-1185">Reference proteome</keyword>
<name>A0A914HF93_GLORO</name>
<organism evidence="1 2">
    <name type="scientific">Globodera rostochiensis</name>
    <name type="common">Golden nematode worm</name>
    <name type="synonym">Heterodera rostochiensis</name>
    <dbReference type="NCBI Taxonomy" id="31243"/>
    <lineage>
        <taxon>Eukaryota</taxon>
        <taxon>Metazoa</taxon>
        <taxon>Ecdysozoa</taxon>
        <taxon>Nematoda</taxon>
        <taxon>Chromadorea</taxon>
        <taxon>Rhabditida</taxon>
        <taxon>Tylenchina</taxon>
        <taxon>Tylenchomorpha</taxon>
        <taxon>Tylenchoidea</taxon>
        <taxon>Heteroderidae</taxon>
        <taxon>Heteroderinae</taxon>
        <taxon>Globodera</taxon>
    </lineage>
</organism>
<reference evidence="2" key="1">
    <citation type="submission" date="2022-11" db="UniProtKB">
        <authorList>
            <consortium name="WormBaseParasite"/>
        </authorList>
    </citation>
    <scope>IDENTIFICATION</scope>
</reference>